<proteinExistence type="predicted"/>
<reference evidence="2" key="2">
    <citation type="submission" date="2023-06" db="EMBL/GenBank/DDBJ databases">
        <authorList>
            <consortium name="Lawrence Berkeley National Laboratory"/>
            <person name="Haridas S."/>
            <person name="Hensen N."/>
            <person name="Bonometti L."/>
            <person name="Westerberg I."/>
            <person name="Brannstrom I.O."/>
            <person name="Guillou S."/>
            <person name="Cros-Aarteil S."/>
            <person name="Calhoun S."/>
            <person name="Kuo A."/>
            <person name="Mondo S."/>
            <person name="Pangilinan J."/>
            <person name="Riley R."/>
            <person name="LaButti K."/>
            <person name="Andreopoulos B."/>
            <person name="Lipzen A."/>
            <person name="Chen C."/>
            <person name="Yanf M."/>
            <person name="Daum C."/>
            <person name="Ng V."/>
            <person name="Clum A."/>
            <person name="Steindorff A."/>
            <person name="Ohm R."/>
            <person name="Martin F."/>
            <person name="Silar P."/>
            <person name="Natvig D."/>
            <person name="Lalanne C."/>
            <person name="Gautier V."/>
            <person name="Ament-velasquez S.L."/>
            <person name="Kruys A."/>
            <person name="Hutchinson M.I."/>
            <person name="Powell A.J."/>
            <person name="Barry K."/>
            <person name="Miller A.N."/>
            <person name="Grigoriev I.V."/>
            <person name="Debuchy R."/>
            <person name="Gladieux P."/>
            <person name="Thoren M.H."/>
            <person name="Johannesson H."/>
        </authorList>
    </citation>
    <scope>NUCLEOTIDE SEQUENCE</scope>
    <source>
        <strain evidence="2">CBS 232.78</strain>
    </source>
</reference>
<sequence>MLGVVVVVVVVLCCGGGLALFPPKSRSRCGLLAGDDATWRRDGNRQDVRRAVRCEGGFVDGGNAHSQQLAKLCESSYSARYAVGWCRKYL</sequence>
<protein>
    <recommendedName>
        <fullName evidence="4">Secreted protein</fullName>
    </recommendedName>
</protein>
<name>A0AAE0NTA5_9PEZI</name>
<organism evidence="2 3">
    <name type="scientific">Podospora didyma</name>
    <dbReference type="NCBI Taxonomy" id="330526"/>
    <lineage>
        <taxon>Eukaryota</taxon>
        <taxon>Fungi</taxon>
        <taxon>Dikarya</taxon>
        <taxon>Ascomycota</taxon>
        <taxon>Pezizomycotina</taxon>
        <taxon>Sordariomycetes</taxon>
        <taxon>Sordariomycetidae</taxon>
        <taxon>Sordariales</taxon>
        <taxon>Podosporaceae</taxon>
        <taxon>Podospora</taxon>
    </lineage>
</organism>
<keyword evidence="1" id="KW-0732">Signal</keyword>
<evidence type="ECO:0000313" key="2">
    <source>
        <dbReference type="EMBL" id="KAK3387090.1"/>
    </source>
</evidence>
<gene>
    <name evidence="2" type="ORF">B0H63DRAFT_469133</name>
</gene>
<feature type="signal peptide" evidence="1">
    <location>
        <begin position="1"/>
        <end position="19"/>
    </location>
</feature>
<keyword evidence="3" id="KW-1185">Reference proteome</keyword>
<feature type="chain" id="PRO_5042195929" description="Secreted protein" evidence="1">
    <location>
        <begin position="20"/>
        <end position="90"/>
    </location>
</feature>
<comment type="caution">
    <text evidence="2">The sequence shown here is derived from an EMBL/GenBank/DDBJ whole genome shotgun (WGS) entry which is preliminary data.</text>
</comment>
<dbReference type="EMBL" id="JAULSW010000003">
    <property type="protein sequence ID" value="KAK3387090.1"/>
    <property type="molecule type" value="Genomic_DNA"/>
</dbReference>
<evidence type="ECO:0008006" key="4">
    <source>
        <dbReference type="Google" id="ProtNLM"/>
    </source>
</evidence>
<accession>A0AAE0NTA5</accession>
<feature type="non-terminal residue" evidence="2">
    <location>
        <position position="90"/>
    </location>
</feature>
<evidence type="ECO:0000256" key="1">
    <source>
        <dbReference type="SAM" id="SignalP"/>
    </source>
</evidence>
<evidence type="ECO:0000313" key="3">
    <source>
        <dbReference type="Proteomes" id="UP001285441"/>
    </source>
</evidence>
<dbReference type="Proteomes" id="UP001285441">
    <property type="component" value="Unassembled WGS sequence"/>
</dbReference>
<reference evidence="2" key="1">
    <citation type="journal article" date="2023" name="Mol. Phylogenet. Evol.">
        <title>Genome-scale phylogeny and comparative genomics of the fungal order Sordariales.</title>
        <authorList>
            <person name="Hensen N."/>
            <person name="Bonometti L."/>
            <person name="Westerberg I."/>
            <person name="Brannstrom I.O."/>
            <person name="Guillou S."/>
            <person name="Cros-Aarteil S."/>
            <person name="Calhoun S."/>
            <person name="Haridas S."/>
            <person name="Kuo A."/>
            <person name="Mondo S."/>
            <person name="Pangilinan J."/>
            <person name="Riley R."/>
            <person name="LaButti K."/>
            <person name="Andreopoulos B."/>
            <person name="Lipzen A."/>
            <person name="Chen C."/>
            <person name="Yan M."/>
            <person name="Daum C."/>
            <person name="Ng V."/>
            <person name="Clum A."/>
            <person name="Steindorff A."/>
            <person name="Ohm R.A."/>
            <person name="Martin F."/>
            <person name="Silar P."/>
            <person name="Natvig D.O."/>
            <person name="Lalanne C."/>
            <person name="Gautier V."/>
            <person name="Ament-Velasquez S.L."/>
            <person name="Kruys A."/>
            <person name="Hutchinson M.I."/>
            <person name="Powell A.J."/>
            <person name="Barry K."/>
            <person name="Miller A.N."/>
            <person name="Grigoriev I.V."/>
            <person name="Debuchy R."/>
            <person name="Gladieux P."/>
            <person name="Hiltunen Thoren M."/>
            <person name="Johannesson H."/>
        </authorList>
    </citation>
    <scope>NUCLEOTIDE SEQUENCE</scope>
    <source>
        <strain evidence="2">CBS 232.78</strain>
    </source>
</reference>
<dbReference type="AlphaFoldDB" id="A0AAE0NTA5"/>